<dbReference type="EMBL" id="BMAW01032868">
    <property type="protein sequence ID" value="GFU27519.1"/>
    <property type="molecule type" value="Genomic_DNA"/>
</dbReference>
<keyword evidence="2" id="KW-0539">Nucleus</keyword>
<dbReference type="InterPro" id="IPR012916">
    <property type="entry name" value="RED_N"/>
</dbReference>
<gene>
    <name evidence="6" type="primary">IK</name>
    <name evidence="5" type="ORF">NPIL_45631</name>
    <name evidence="6" type="ORF">NPIL_579661</name>
</gene>
<evidence type="ECO:0000256" key="1">
    <source>
        <dbReference type="ARBA" id="ARBA00004123"/>
    </source>
</evidence>
<comment type="subcellular location">
    <subcellularLocation>
        <location evidence="1">Nucleus</location>
    </subcellularLocation>
</comment>
<dbReference type="Pfam" id="PF07808">
    <property type="entry name" value="RED_N"/>
    <property type="match status" value="1"/>
</dbReference>
<evidence type="ECO:0000313" key="6">
    <source>
        <dbReference type="EMBL" id="GFU27519.1"/>
    </source>
</evidence>
<dbReference type="OrthoDB" id="6430656at2759"/>
<feature type="domain" description="RED-like N-terminal" evidence="4">
    <location>
        <begin position="30"/>
        <end position="128"/>
    </location>
</feature>
<accession>A0A8X6QKW5</accession>
<evidence type="ECO:0000256" key="3">
    <source>
        <dbReference type="SAM" id="Coils"/>
    </source>
</evidence>
<protein>
    <submittedName>
        <fullName evidence="6">Protein Red</fullName>
    </submittedName>
</protein>
<evidence type="ECO:0000256" key="2">
    <source>
        <dbReference type="ARBA" id="ARBA00023242"/>
    </source>
</evidence>
<dbReference type="PANTHER" id="PTHR12765">
    <property type="entry name" value="RED PROTEIN IK FACTOR CYTOKINE IK"/>
    <property type="match status" value="1"/>
</dbReference>
<evidence type="ECO:0000259" key="4">
    <source>
        <dbReference type="Pfam" id="PF07808"/>
    </source>
</evidence>
<dbReference type="Proteomes" id="UP000887013">
    <property type="component" value="Unassembled WGS sequence"/>
</dbReference>
<name>A0A8X6QKW5_NEPPI</name>
<feature type="non-terminal residue" evidence="6">
    <location>
        <position position="135"/>
    </location>
</feature>
<dbReference type="AlphaFoldDB" id="A0A8X6QKW5"/>
<reference evidence="6" key="1">
    <citation type="submission" date="2020-08" db="EMBL/GenBank/DDBJ databases">
        <title>Multicomponent nature underlies the extraordinary mechanical properties of spider dragline silk.</title>
        <authorList>
            <person name="Kono N."/>
            <person name="Nakamura H."/>
            <person name="Mori M."/>
            <person name="Yoshida Y."/>
            <person name="Ohtoshi R."/>
            <person name="Malay A.D."/>
            <person name="Moran D.A.P."/>
            <person name="Tomita M."/>
            <person name="Numata K."/>
            <person name="Arakawa K."/>
        </authorList>
    </citation>
    <scope>NUCLEOTIDE SEQUENCE</scope>
</reference>
<proteinExistence type="predicted"/>
<dbReference type="GO" id="GO:0005634">
    <property type="term" value="C:nucleus"/>
    <property type="evidence" value="ECO:0007669"/>
    <property type="project" value="UniProtKB-SubCell"/>
</dbReference>
<comment type="caution">
    <text evidence="6">The sequence shown here is derived from an EMBL/GenBank/DDBJ whole genome shotgun (WGS) entry which is preliminary data.</text>
</comment>
<organism evidence="6 7">
    <name type="scientific">Nephila pilipes</name>
    <name type="common">Giant wood spider</name>
    <name type="synonym">Nephila maculata</name>
    <dbReference type="NCBI Taxonomy" id="299642"/>
    <lineage>
        <taxon>Eukaryota</taxon>
        <taxon>Metazoa</taxon>
        <taxon>Ecdysozoa</taxon>
        <taxon>Arthropoda</taxon>
        <taxon>Chelicerata</taxon>
        <taxon>Arachnida</taxon>
        <taxon>Araneae</taxon>
        <taxon>Araneomorphae</taxon>
        <taxon>Entelegynae</taxon>
        <taxon>Araneoidea</taxon>
        <taxon>Nephilidae</taxon>
        <taxon>Nephila</taxon>
    </lineage>
</organism>
<evidence type="ECO:0000313" key="7">
    <source>
        <dbReference type="Proteomes" id="UP000887013"/>
    </source>
</evidence>
<keyword evidence="7" id="KW-1185">Reference proteome</keyword>
<feature type="coiled-coil region" evidence="3">
    <location>
        <begin position="96"/>
        <end position="126"/>
    </location>
</feature>
<evidence type="ECO:0000313" key="5">
    <source>
        <dbReference type="EMBL" id="GFS45481.1"/>
    </source>
</evidence>
<keyword evidence="3" id="KW-0175">Coiled coil</keyword>
<dbReference type="EMBL" id="BMAW01044575">
    <property type="protein sequence ID" value="GFS45481.1"/>
    <property type="molecule type" value="Genomic_DNA"/>
</dbReference>
<dbReference type="InterPro" id="IPR039896">
    <property type="entry name" value="Red-like"/>
</dbReference>
<sequence>LVCFSIEHNNRHGIFDEKSEGRPTVSGIRVRRDGVNPDNQNEDPIISAAGYQAVAPDAKSGLDTMERRRQMIQESKFLGEDAEHTNLVKGLVYAVLQKVSNENNYKEKEEEELESLLLEYRDKGEKDEIQFKTKL</sequence>